<dbReference type="InterPro" id="IPR029044">
    <property type="entry name" value="Nucleotide-diphossugar_trans"/>
</dbReference>
<protein>
    <submittedName>
        <fullName evidence="2">Glycosyl transferase</fullName>
    </submittedName>
</protein>
<dbReference type="EMBL" id="LJCR01000239">
    <property type="protein sequence ID" value="KPV53523.1"/>
    <property type="molecule type" value="Genomic_DNA"/>
</dbReference>
<dbReference type="PANTHER" id="PTHR10859">
    <property type="entry name" value="GLYCOSYL TRANSFERASE"/>
    <property type="match status" value="1"/>
</dbReference>
<dbReference type="SUPFAM" id="SSF53448">
    <property type="entry name" value="Nucleotide-diphospho-sugar transferases"/>
    <property type="match status" value="1"/>
</dbReference>
<dbReference type="GO" id="GO:0006487">
    <property type="term" value="P:protein N-linked glycosylation"/>
    <property type="evidence" value="ECO:0007669"/>
    <property type="project" value="TreeGrafter"/>
</dbReference>
<evidence type="ECO:0000313" key="3">
    <source>
        <dbReference type="Proteomes" id="UP000050509"/>
    </source>
</evidence>
<keyword evidence="2" id="KW-0808">Transferase</keyword>
<dbReference type="Gene3D" id="3.90.550.10">
    <property type="entry name" value="Spore Coat Polysaccharide Biosynthesis Protein SpsA, Chain A"/>
    <property type="match status" value="1"/>
</dbReference>
<dbReference type="AlphaFoldDB" id="A0A0P9D3A1"/>
<dbReference type="InterPro" id="IPR001173">
    <property type="entry name" value="Glyco_trans_2-like"/>
</dbReference>
<evidence type="ECO:0000313" key="2">
    <source>
        <dbReference type="EMBL" id="KPV53523.1"/>
    </source>
</evidence>
<dbReference type="GO" id="GO:0016740">
    <property type="term" value="F:transferase activity"/>
    <property type="evidence" value="ECO:0007669"/>
    <property type="project" value="UniProtKB-KW"/>
</dbReference>
<feature type="non-terminal residue" evidence="2">
    <location>
        <position position="1"/>
    </location>
</feature>
<dbReference type="PANTHER" id="PTHR10859:SF91">
    <property type="entry name" value="DOLICHYL-PHOSPHATE BETA-GLUCOSYLTRANSFERASE"/>
    <property type="match status" value="1"/>
</dbReference>
<comment type="caution">
    <text evidence="2">The sequence shown here is derived from an EMBL/GenBank/DDBJ whole genome shotgun (WGS) entry which is preliminary data.</text>
</comment>
<keyword evidence="3" id="KW-1185">Reference proteome</keyword>
<organism evidence="2 3">
    <name type="scientific">Kouleothrix aurantiaca</name>
    <dbReference type="NCBI Taxonomy" id="186479"/>
    <lineage>
        <taxon>Bacteria</taxon>
        <taxon>Bacillati</taxon>
        <taxon>Chloroflexota</taxon>
        <taxon>Chloroflexia</taxon>
        <taxon>Chloroflexales</taxon>
        <taxon>Roseiflexineae</taxon>
        <taxon>Roseiflexaceae</taxon>
        <taxon>Kouleothrix</taxon>
    </lineage>
</organism>
<sequence length="221" mass="24899">YQYEIIVSADGNDGTRELVSRRAARDARVKIIGSAERGGKGLGIRKGVALARGQLIGFVDADYKTPIEELAKLLPWFDQGSDVVIASRGLAESRIEVAQPLYRRLGSRAFAIAMHLTIGLWSIRDTQCGFKFFRGPIAHDLFNRQRIDGYMFDVEILYLAKRSGYRIKEVGVRWHDDGDSRLDIVAGNWRNMKDILRIRFARYESAALASEFSAQEKEVSA</sequence>
<reference evidence="2 3" key="1">
    <citation type="submission" date="2015-09" db="EMBL/GenBank/DDBJ databases">
        <title>Draft genome sequence of Kouleothrix aurantiaca JCM 19913.</title>
        <authorList>
            <person name="Hemp J."/>
        </authorList>
    </citation>
    <scope>NUCLEOTIDE SEQUENCE [LARGE SCALE GENOMIC DNA]</scope>
    <source>
        <strain evidence="2 3">COM-B</strain>
    </source>
</reference>
<gene>
    <name evidence="2" type="ORF">SE17_09160</name>
</gene>
<evidence type="ECO:0000259" key="1">
    <source>
        <dbReference type="Pfam" id="PF00535"/>
    </source>
</evidence>
<proteinExistence type="predicted"/>
<accession>A0A0P9D3A1</accession>
<dbReference type="Pfam" id="PF00535">
    <property type="entry name" value="Glycos_transf_2"/>
    <property type="match status" value="1"/>
</dbReference>
<feature type="domain" description="Glycosyltransferase 2-like" evidence="1">
    <location>
        <begin position="2"/>
        <end position="103"/>
    </location>
</feature>
<name>A0A0P9D3A1_9CHLR</name>
<dbReference type="Proteomes" id="UP000050509">
    <property type="component" value="Unassembled WGS sequence"/>
</dbReference>